<keyword evidence="2" id="KW-1185">Reference proteome</keyword>
<protein>
    <submittedName>
        <fullName evidence="1">Uncharacterized protein</fullName>
    </submittedName>
</protein>
<dbReference type="GeneID" id="36401379"/>
<organism evidence="1 2">
    <name type="scientific">Plasmopara halstedii</name>
    <name type="common">Downy mildew of sunflower</name>
    <dbReference type="NCBI Taxonomy" id="4781"/>
    <lineage>
        <taxon>Eukaryota</taxon>
        <taxon>Sar</taxon>
        <taxon>Stramenopiles</taxon>
        <taxon>Oomycota</taxon>
        <taxon>Peronosporomycetes</taxon>
        <taxon>Peronosporales</taxon>
        <taxon>Peronosporaceae</taxon>
        <taxon>Plasmopara</taxon>
    </lineage>
</organism>
<dbReference type="AlphaFoldDB" id="A0A0P1B237"/>
<dbReference type="EMBL" id="CCYD01002939">
    <property type="protein sequence ID" value="CEG48505.1"/>
    <property type="molecule type" value="Genomic_DNA"/>
</dbReference>
<proteinExistence type="predicted"/>
<accession>A0A0P1B237</accession>
<dbReference type="RefSeq" id="XP_024584874.1">
    <property type="nucleotide sequence ID" value="XM_024719591.1"/>
</dbReference>
<reference evidence="2" key="1">
    <citation type="submission" date="2014-09" db="EMBL/GenBank/DDBJ databases">
        <authorList>
            <person name="Sharma Rahul"/>
            <person name="Thines Marco"/>
        </authorList>
    </citation>
    <scope>NUCLEOTIDE SEQUENCE [LARGE SCALE GENOMIC DNA]</scope>
</reference>
<evidence type="ECO:0000313" key="1">
    <source>
        <dbReference type="EMBL" id="CEG48505.1"/>
    </source>
</evidence>
<name>A0A0P1B237_PLAHL</name>
<dbReference type="Proteomes" id="UP000054928">
    <property type="component" value="Unassembled WGS sequence"/>
</dbReference>
<evidence type="ECO:0000313" key="2">
    <source>
        <dbReference type="Proteomes" id="UP000054928"/>
    </source>
</evidence>
<sequence length="105" mass="11730">MGWDVSQRHKSRRVTDEIVTFTSCENLAVTAMKYVRNHLKYADGLTIILFQAQVFRSLRYYHGLGKQFVSLANSSKQEVPTADASSSCAISMLKTSKSKIILLAA</sequence>